<evidence type="ECO:0000256" key="4">
    <source>
        <dbReference type="ARBA" id="ARBA00023163"/>
    </source>
</evidence>
<dbReference type="SUPFAM" id="SSF51206">
    <property type="entry name" value="cAMP-binding domain-like"/>
    <property type="match status" value="1"/>
</dbReference>
<dbReference type="STRING" id="1265819.PGRAN_15862"/>
<keyword evidence="4" id="KW-0804">Transcription</keyword>
<dbReference type="Pfam" id="PF00027">
    <property type="entry name" value="cNMP_binding"/>
    <property type="match status" value="1"/>
</dbReference>
<dbReference type="InterPro" id="IPR000595">
    <property type="entry name" value="cNMP-bd_dom"/>
</dbReference>
<evidence type="ECO:0000259" key="5">
    <source>
        <dbReference type="PROSITE" id="PS50042"/>
    </source>
</evidence>
<dbReference type="Gene3D" id="2.60.120.10">
    <property type="entry name" value="Jelly Rolls"/>
    <property type="match status" value="1"/>
</dbReference>
<evidence type="ECO:0000256" key="1">
    <source>
        <dbReference type="ARBA" id="ARBA00023015"/>
    </source>
</evidence>
<dbReference type="AlphaFoldDB" id="W7AX53"/>
<keyword evidence="3" id="KW-0010">Activator</keyword>
<evidence type="ECO:0000256" key="2">
    <source>
        <dbReference type="ARBA" id="ARBA00023125"/>
    </source>
</evidence>
<accession>W7AX53</accession>
<evidence type="ECO:0000259" key="6">
    <source>
        <dbReference type="PROSITE" id="PS51063"/>
    </source>
</evidence>
<organism evidence="7 8">
    <name type="scientific">Listeria grandensis FSL F6-0971</name>
    <dbReference type="NCBI Taxonomy" id="1265819"/>
    <lineage>
        <taxon>Bacteria</taxon>
        <taxon>Bacillati</taxon>
        <taxon>Bacillota</taxon>
        <taxon>Bacilli</taxon>
        <taxon>Bacillales</taxon>
        <taxon>Listeriaceae</taxon>
        <taxon>Listeria</taxon>
    </lineage>
</organism>
<name>W7AX53_9LIST</name>
<dbReference type="InterPro" id="IPR018490">
    <property type="entry name" value="cNMP-bd_dom_sf"/>
</dbReference>
<dbReference type="PROSITE" id="PS50042">
    <property type="entry name" value="CNMP_BINDING_3"/>
    <property type="match status" value="1"/>
</dbReference>
<keyword evidence="2" id="KW-0238">DNA-binding</keyword>
<dbReference type="GO" id="GO:0006355">
    <property type="term" value="P:regulation of DNA-templated transcription"/>
    <property type="evidence" value="ECO:0007669"/>
    <property type="project" value="InterPro"/>
</dbReference>
<evidence type="ECO:0000313" key="8">
    <source>
        <dbReference type="Proteomes" id="UP000019253"/>
    </source>
</evidence>
<sequence length="242" mass="28726">MRINMQEMREMYSDVAVEDQFNTNELLNLLEDANISPLECKTIRLKKHEMLITEGDDSEHIYVIEEGNLMMTDCQSKMIDFFFEQDIIGLTKFLFNDQSKLSFEVISEELVVKKFKKEDVIEKIMNKQEGYFFHYQHMHKEIERMQEKEKILRLPTEERIGRALLLLGNNYHNWKQKQSFLVFPQAINRKMLANYTSLTQNTITKVLQKFECSGLIRSNRRMIHIYPEKLEAGIGIKTLENS</sequence>
<comment type="caution">
    <text evidence="7">The sequence shown here is derived from an EMBL/GenBank/DDBJ whole genome shotgun (WGS) entry which is preliminary data.</text>
</comment>
<evidence type="ECO:0000256" key="3">
    <source>
        <dbReference type="ARBA" id="ARBA00023159"/>
    </source>
</evidence>
<dbReference type="Pfam" id="PF13545">
    <property type="entry name" value="HTH_Crp_2"/>
    <property type="match status" value="1"/>
</dbReference>
<dbReference type="EMBL" id="AODD01000036">
    <property type="protein sequence ID" value="EUJ18232.1"/>
    <property type="molecule type" value="Genomic_DNA"/>
</dbReference>
<dbReference type="Proteomes" id="UP000019253">
    <property type="component" value="Unassembled WGS sequence"/>
</dbReference>
<evidence type="ECO:0000313" key="7">
    <source>
        <dbReference type="EMBL" id="EUJ18232.1"/>
    </source>
</evidence>
<gene>
    <name evidence="7" type="ORF">PGRAN_15862</name>
</gene>
<dbReference type="PATRIC" id="fig|1265819.5.peg.3159"/>
<dbReference type="InterPro" id="IPR014710">
    <property type="entry name" value="RmlC-like_jellyroll"/>
</dbReference>
<dbReference type="SUPFAM" id="SSF46785">
    <property type="entry name" value="Winged helix' DNA-binding domain"/>
    <property type="match status" value="1"/>
</dbReference>
<protein>
    <submittedName>
        <fullName evidence="7">Putative CRP/FNR family transcriptional regulator</fullName>
    </submittedName>
</protein>
<feature type="domain" description="Cyclic nucleotide-binding" evidence="5">
    <location>
        <begin position="17"/>
        <end position="100"/>
    </location>
</feature>
<feature type="domain" description="HTH crp-type" evidence="6">
    <location>
        <begin position="154"/>
        <end position="229"/>
    </location>
</feature>
<keyword evidence="1" id="KW-0805">Transcription regulation</keyword>
<dbReference type="InterPro" id="IPR036390">
    <property type="entry name" value="WH_DNA-bd_sf"/>
</dbReference>
<dbReference type="GO" id="GO:0003677">
    <property type="term" value="F:DNA binding"/>
    <property type="evidence" value="ECO:0007669"/>
    <property type="project" value="UniProtKB-KW"/>
</dbReference>
<dbReference type="InterPro" id="IPR012318">
    <property type="entry name" value="HTH_CRP"/>
</dbReference>
<reference evidence="7 8" key="1">
    <citation type="journal article" date="2014" name="Int. J. Syst. Evol. Microbiol.">
        <title>Listeria floridensis sp. nov., Listeria aquatica sp. nov., Listeria cornellensis sp. nov., Listeria riparia sp. nov. and Listeria grandensis sp. nov., from agricultural and natural environments.</title>
        <authorList>
            <person name="den Bakker H.C."/>
            <person name="Warchocki S."/>
            <person name="Wright E.M."/>
            <person name="Allred A.F."/>
            <person name="Ahlstrom C."/>
            <person name="Manuel C.S."/>
            <person name="Stasiewicz M.J."/>
            <person name="Burrell A."/>
            <person name="Roof S."/>
            <person name="Strawn L."/>
            <person name="Fortes E.D."/>
            <person name="Nightingale K.K."/>
            <person name="Kephart D."/>
            <person name="Wiedmann M."/>
        </authorList>
    </citation>
    <scope>NUCLEOTIDE SEQUENCE [LARGE SCALE GENOMIC DNA]</scope>
    <source>
        <strain evidence="8">FSL F6-971</strain>
    </source>
</reference>
<proteinExistence type="predicted"/>
<dbReference type="PROSITE" id="PS51063">
    <property type="entry name" value="HTH_CRP_2"/>
    <property type="match status" value="1"/>
</dbReference>
<keyword evidence="8" id="KW-1185">Reference proteome</keyword>